<dbReference type="GeneID" id="35804194"/>
<dbReference type="RefSeq" id="WP_020458059.1">
    <property type="nucleotide sequence ID" value="NC_009012.1"/>
</dbReference>
<gene>
    <name evidence="3" type="ordered locus">Cthe_3221</name>
</gene>
<dbReference type="KEGG" id="cth:Cthe_3221"/>
<feature type="signal peptide" evidence="2">
    <location>
        <begin position="1"/>
        <end position="25"/>
    </location>
</feature>
<proteinExistence type="predicted"/>
<feature type="chain" id="PRO_5002652464" evidence="2">
    <location>
        <begin position="26"/>
        <end position="215"/>
    </location>
</feature>
<evidence type="ECO:0000256" key="1">
    <source>
        <dbReference type="SAM" id="Phobius"/>
    </source>
</evidence>
<protein>
    <submittedName>
        <fullName evidence="3">Uncharacterized protein</fullName>
    </submittedName>
</protein>
<reference evidence="3 4" key="2">
    <citation type="journal article" date="2013" name="Biotechnol. Biofuels">
        <title>Global transcriptome analysis of Clostridium thermocellum ATCC 27405 during growth on dilute acid pretreated Populus and switchgrass.</title>
        <authorList>
            <person name="Wilson C.M."/>
            <person name="Rodriguez M.Jr."/>
            <person name="Johnson C.M."/>
            <person name="Martin S.L."/>
            <person name="Chu T.M."/>
            <person name="Wolfinger R.D."/>
            <person name="Hauser L.J."/>
            <person name="Land M.L."/>
            <person name="Klingeman D.M."/>
            <person name="Syed M.H."/>
            <person name="Ragauskas A.J."/>
            <person name="Tschaplinski T.J."/>
            <person name="Mielenz J.R."/>
            <person name="Brown S.D."/>
        </authorList>
    </citation>
    <scope>NUCLEOTIDE SEQUENCE [LARGE SCALE GENOMIC DNA]</scope>
    <source>
        <strain evidence="4">ATCC 27405 / DSM 1237 / JCM 9322 / NBRC 103400 / NCIMB 10682 / NRRL B-4536 / VPI 7372</strain>
    </source>
</reference>
<dbReference type="HOGENOM" id="CLU_1281368_0_0_9"/>
<evidence type="ECO:0000256" key="2">
    <source>
        <dbReference type="SAM" id="SignalP"/>
    </source>
</evidence>
<reference evidence="4" key="1">
    <citation type="submission" date="2007-02" db="EMBL/GenBank/DDBJ databases">
        <title>Complete sequence of Clostridium thermocellum ATCC 27405.</title>
        <authorList>
            <consortium name="US DOE Joint Genome Institute"/>
            <person name="Copeland A."/>
            <person name="Lucas S."/>
            <person name="Lapidus A."/>
            <person name="Barry K."/>
            <person name="Detter J.C."/>
            <person name="Glavina del Rio T."/>
            <person name="Hammon N."/>
            <person name="Israni S."/>
            <person name="Dalin E."/>
            <person name="Tice H."/>
            <person name="Pitluck S."/>
            <person name="Chertkov O."/>
            <person name="Brettin T."/>
            <person name="Bruce D."/>
            <person name="Han C."/>
            <person name="Tapia R."/>
            <person name="Gilna P."/>
            <person name="Schmutz J."/>
            <person name="Larimer F."/>
            <person name="Land M."/>
            <person name="Hauser L."/>
            <person name="Kyrpides N."/>
            <person name="Mikhailova N."/>
            <person name="Wu J.H.D."/>
            <person name="Newcomb M."/>
            <person name="Richardson P."/>
        </authorList>
    </citation>
    <scope>NUCLEOTIDE SEQUENCE [LARGE SCALE GENOMIC DNA]</scope>
    <source>
        <strain evidence="4">ATCC 27405 / DSM 1237 / JCM 9322 / NBRC 103400 / NCIMB 10682 / NRRL B-4536 / VPI 7372</strain>
    </source>
</reference>
<feature type="transmembrane region" description="Helical" evidence="1">
    <location>
        <begin position="180"/>
        <end position="202"/>
    </location>
</feature>
<accession>A3DKD7</accession>
<keyword evidence="1" id="KW-0812">Transmembrane</keyword>
<keyword evidence="1" id="KW-1133">Transmembrane helix</keyword>
<dbReference type="STRING" id="203119.Cthe_3221"/>
<evidence type="ECO:0000313" key="4">
    <source>
        <dbReference type="Proteomes" id="UP000002145"/>
    </source>
</evidence>
<sequence>MKRKIFLLFMSLIMLLNVGIGNVYADETGKNALNFRKIYKEHRTYSSAVGISANSLGDIAIGFNDDYINVYDKQGSFKYSFAFEVNGNYFFEFDNENNIVIFSVTDGMRYYFNNDAELIKTEKISDPKELKNYYKNRPDKENVNIDGVNYSLKQVLGYIKFAKTDADGNESVIYETGLQYAVKAFVALTVLAFLAIVICGFIKTISTEMKKYTEV</sequence>
<keyword evidence="1" id="KW-0472">Membrane</keyword>
<organism evidence="3 4">
    <name type="scientific">Acetivibrio thermocellus (strain ATCC 27405 / DSM 1237 / JCM 9322 / NBRC 103400 / NCIMB 10682 / NRRL B-4536 / VPI 7372)</name>
    <name type="common">Clostridium thermocellum</name>
    <dbReference type="NCBI Taxonomy" id="203119"/>
    <lineage>
        <taxon>Bacteria</taxon>
        <taxon>Bacillati</taxon>
        <taxon>Bacillota</taxon>
        <taxon>Clostridia</taxon>
        <taxon>Eubacteriales</taxon>
        <taxon>Oscillospiraceae</taxon>
        <taxon>Acetivibrio</taxon>
    </lineage>
</organism>
<dbReference type="EMBL" id="CP000568">
    <property type="protein sequence ID" value="ABN54416.1"/>
    <property type="molecule type" value="Genomic_DNA"/>
</dbReference>
<dbReference type="Proteomes" id="UP000002145">
    <property type="component" value="Chromosome"/>
</dbReference>
<keyword evidence="2" id="KW-0732">Signal</keyword>
<keyword evidence="4" id="KW-1185">Reference proteome</keyword>
<evidence type="ECO:0000313" key="3">
    <source>
        <dbReference type="EMBL" id="ABN54416.1"/>
    </source>
</evidence>
<name>A3DKD7_ACET2</name>
<dbReference type="AlphaFoldDB" id="A3DKD7"/>